<reference evidence="4" key="1">
    <citation type="journal article" date="2019" name="Int. J. Syst. Evol. Microbiol.">
        <title>The Global Catalogue of Microorganisms (GCM) 10K type strain sequencing project: providing services to taxonomists for standard genome sequencing and annotation.</title>
        <authorList>
            <consortium name="The Broad Institute Genomics Platform"/>
            <consortium name="The Broad Institute Genome Sequencing Center for Infectious Disease"/>
            <person name="Wu L."/>
            <person name="Ma J."/>
        </authorList>
    </citation>
    <scope>NUCLEOTIDE SEQUENCE [LARGE SCALE GENOMIC DNA]</scope>
    <source>
        <strain evidence="4">CGMCC 4.7641</strain>
    </source>
</reference>
<evidence type="ECO:0000256" key="1">
    <source>
        <dbReference type="ARBA" id="ARBA00023172"/>
    </source>
</evidence>
<dbReference type="Pfam" id="PF00589">
    <property type="entry name" value="Phage_integrase"/>
    <property type="match status" value="1"/>
</dbReference>
<dbReference type="PROSITE" id="PS51898">
    <property type="entry name" value="TYR_RECOMBINASE"/>
    <property type="match status" value="1"/>
</dbReference>
<dbReference type="InterPro" id="IPR002104">
    <property type="entry name" value="Integrase_catalytic"/>
</dbReference>
<dbReference type="InterPro" id="IPR011010">
    <property type="entry name" value="DNA_brk_join_enz"/>
</dbReference>
<dbReference type="RefSeq" id="WP_378301708.1">
    <property type="nucleotide sequence ID" value="NZ_JBHUKS010000004.1"/>
</dbReference>
<gene>
    <name evidence="3" type="ORF">ACFSVL_07530</name>
</gene>
<comment type="caution">
    <text evidence="3">The sequence shown here is derived from an EMBL/GenBank/DDBJ whole genome shotgun (WGS) entry which is preliminary data.</text>
</comment>
<organism evidence="3 4">
    <name type="scientific">Amycolatopsis silviterrae</name>
    <dbReference type="NCBI Taxonomy" id="1656914"/>
    <lineage>
        <taxon>Bacteria</taxon>
        <taxon>Bacillati</taxon>
        <taxon>Actinomycetota</taxon>
        <taxon>Actinomycetes</taxon>
        <taxon>Pseudonocardiales</taxon>
        <taxon>Pseudonocardiaceae</taxon>
        <taxon>Amycolatopsis</taxon>
    </lineage>
</organism>
<sequence>MDVTFKTLRKTVATLLDEAGLTARQIADILGHAHPSMTQDVYMGRNRVPPRMRSTRCLSTKLANG</sequence>
<dbReference type="Proteomes" id="UP001597483">
    <property type="component" value="Unassembled WGS sequence"/>
</dbReference>
<dbReference type="SUPFAM" id="SSF56349">
    <property type="entry name" value="DNA breaking-rejoining enzymes"/>
    <property type="match status" value="1"/>
</dbReference>
<keyword evidence="4" id="KW-1185">Reference proteome</keyword>
<feature type="domain" description="Tyr recombinase" evidence="2">
    <location>
        <begin position="1"/>
        <end position="57"/>
    </location>
</feature>
<evidence type="ECO:0000259" key="2">
    <source>
        <dbReference type="PROSITE" id="PS51898"/>
    </source>
</evidence>
<dbReference type="EMBL" id="JBHUKS010000004">
    <property type="protein sequence ID" value="MFD2467237.1"/>
    <property type="molecule type" value="Genomic_DNA"/>
</dbReference>
<dbReference type="Gene3D" id="1.10.443.10">
    <property type="entry name" value="Intergrase catalytic core"/>
    <property type="match status" value="1"/>
</dbReference>
<evidence type="ECO:0000313" key="3">
    <source>
        <dbReference type="EMBL" id="MFD2467237.1"/>
    </source>
</evidence>
<keyword evidence="1" id="KW-0233">DNA recombination</keyword>
<evidence type="ECO:0000313" key="4">
    <source>
        <dbReference type="Proteomes" id="UP001597483"/>
    </source>
</evidence>
<dbReference type="InterPro" id="IPR013762">
    <property type="entry name" value="Integrase-like_cat_sf"/>
</dbReference>
<protein>
    <submittedName>
        <fullName evidence="3">Tyrosine-type recombinase/integrase</fullName>
    </submittedName>
</protein>
<name>A0ABW5H350_9PSEU</name>
<proteinExistence type="predicted"/>
<accession>A0ABW5H350</accession>